<dbReference type="EMBL" id="NPCC01000006">
    <property type="protein sequence ID" value="PAE89850.1"/>
    <property type="molecule type" value="Genomic_DNA"/>
</dbReference>
<dbReference type="Proteomes" id="UP000216207">
    <property type="component" value="Unassembled WGS sequence"/>
</dbReference>
<evidence type="ECO:0000256" key="4">
    <source>
        <dbReference type="ARBA" id="ARBA00023163"/>
    </source>
</evidence>
<sequence length="701" mass="77494">MLSIYLIGKGGMSVHMTARERVLLQALLANEQGLTLQELADVASVSVRTIQRDLPSLAKVAANHQLSLHRGHFLVLEGASTYKLALKEKLQTINAGDFTSDERVGLLLALLLDANEPVKLFALAKELNVTPATVGSDLTKAAEWLEQFGIKLIRKRGYGIAVKGTETNIRQAMSAILSENLTEEAFYEAVYSGQMQNEVASRLLHFVDLETIRLVQSTIQRVKEKHFDDMADQSFIALVVHATLAIERIKQGEQIRMDAGQLEALHKEDSLPVAQELAEALAQTFQITIPEAEIGYLVMHLRGARIGHIQGEPFEQSNAELAGRLKQFIAGMEQDLSVSLAEPSLFQGLLAHLKPALYRVRQGMKIHNPLLEKVKADYAALFAVTAKQASEAFAPLKLPEEEIGFLTLHFGAALERRKRSVSLSALVVCSSGIGSAKMLASRIRQEFPEISSITNASLFDLDKYDPANFDLFISTVKVETNNRQALRVSPMLTADEASLIKANIDELLNEQTITAAPTIRTNVEEKRSFADIKRMASFIDSFLQSVRLVAVDGLLAGIRVYCDILEEEGALSEAKQVYDALLARERLGGIGIPGTGLALFHTRLNEIKRPVFVFLDLKTEAQVASMADGNERIKRAILMLAPEALAEQELAFMSFVSILLIGSDDETALFYQGREREITQFLEQKCREFMISYINEGVDQS</sequence>
<dbReference type="SUPFAM" id="SSF55804">
    <property type="entry name" value="Phoshotransferase/anion transport protein"/>
    <property type="match status" value="1"/>
</dbReference>
<dbReference type="Gene3D" id="1.10.10.10">
    <property type="entry name" value="Winged helix-like DNA-binding domain superfamily/Winged helix DNA-binding domain"/>
    <property type="match status" value="2"/>
</dbReference>
<proteinExistence type="predicted"/>
<feature type="domain" description="PTS EIIA type-2" evidence="5">
    <location>
        <begin position="537"/>
        <end position="685"/>
    </location>
</feature>
<dbReference type="PANTHER" id="PTHR30185">
    <property type="entry name" value="CRYPTIC BETA-GLUCOSIDE BGL OPERON ANTITERMINATOR"/>
    <property type="match status" value="1"/>
</dbReference>
<dbReference type="GO" id="GO:0008982">
    <property type="term" value="F:protein-N(PI)-phosphohistidine-sugar phosphotransferase activity"/>
    <property type="evidence" value="ECO:0007669"/>
    <property type="project" value="InterPro"/>
</dbReference>
<comment type="caution">
    <text evidence="8">The sequence shown here is derived from an EMBL/GenBank/DDBJ whole genome shotgun (WGS) entry which is preliminary data.</text>
</comment>
<gene>
    <name evidence="8" type="ORF">CHH72_06220</name>
</gene>
<reference evidence="8 9" key="1">
    <citation type="submission" date="2017-07" db="EMBL/GenBank/DDBJ databases">
        <title>Isolation and whole genome analysis of endospore-forming bacteria from heroin.</title>
        <authorList>
            <person name="Kalinowski J."/>
            <person name="Ahrens B."/>
            <person name="Al-Dilaimi A."/>
            <person name="Winkler A."/>
            <person name="Wibberg D."/>
            <person name="Schleenbecker U."/>
            <person name="Ruckert C."/>
            <person name="Wolfel R."/>
            <person name="Grass G."/>
        </authorList>
    </citation>
    <scope>NUCLEOTIDE SEQUENCE [LARGE SCALE GENOMIC DNA]</scope>
    <source>
        <strain evidence="8 9">7539</strain>
    </source>
</reference>
<dbReference type="Gene3D" id="3.40.930.10">
    <property type="entry name" value="Mannitol-specific EII, Chain A"/>
    <property type="match status" value="1"/>
</dbReference>
<dbReference type="Gene3D" id="3.40.50.2300">
    <property type="match status" value="1"/>
</dbReference>
<dbReference type="InterPro" id="IPR002178">
    <property type="entry name" value="PTS_EIIA_type-2_dom"/>
</dbReference>
<dbReference type="PANTHER" id="PTHR30185:SF18">
    <property type="entry name" value="TRANSCRIPTIONAL REGULATOR MTLR"/>
    <property type="match status" value="1"/>
</dbReference>
<dbReference type="InterPro" id="IPR016152">
    <property type="entry name" value="PTrfase/Anion_transptr"/>
</dbReference>
<dbReference type="InterPro" id="IPR011608">
    <property type="entry name" value="PRD"/>
</dbReference>
<dbReference type="CDD" id="cd05568">
    <property type="entry name" value="PTS_IIB_bgl_like"/>
    <property type="match status" value="1"/>
</dbReference>
<dbReference type="InterPro" id="IPR013011">
    <property type="entry name" value="PTS_EIIB_2"/>
</dbReference>
<dbReference type="InterPro" id="IPR036388">
    <property type="entry name" value="WH-like_DNA-bd_sf"/>
</dbReference>
<protein>
    <submittedName>
        <fullName evidence="8">Uncharacterized protein</fullName>
    </submittedName>
</protein>
<keyword evidence="1" id="KW-0808">Transferase</keyword>
<evidence type="ECO:0000259" key="5">
    <source>
        <dbReference type="PROSITE" id="PS51094"/>
    </source>
</evidence>
<keyword evidence="3" id="KW-0805">Transcription regulation</keyword>
<dbReference type="PROSITE" id="PS51099">
    <property type="entry name" value="PTS_EIIB_TYPE_2"/>
    <property type="match status" value="1"/>
</dbReference>
<organism evidence="8 9">
    <name type="scientific">Shouchella clausii</name>
    <name type="common">Alkalihalobacillus clausii</name>
    <dbReference type="NCBI Taxonomy" id="79880"/>
    <lineage>
        <taxon>Bacteria</taxon>
        <taxon>Bacillati</taxon>
        <taxon>Bacillota</taxon>
        <taxon>Bacilli</taxon>
        <taxon>Bacillales</taxon>
        <taxon>Bacillaceae</taxon>
        <taxon>Shouchella</taxon>
    </lineage>
</organism>
<keyword evidence="4" id="KW-0804">Transcription</keyword>
<dbReference type="InterPro" id="IPR036634">
    <property type="entry name" value="PRD_sf"/>
</dbReference>
<dbReference type="Pfam" id="PF00359">
    <property type="entry name" value="PTS_EIIA_2"/>
    <property type="match status" value="1"/>
</dbReference>
<dbReference type="PROSITE" id="PS51094">
    <property type="entry name" value="PTS_EIIA_TYPE_2"/>
    <property type="match status" value="1"/>
</dbReference>
<evidence type="ECO:0000313" key="8">
    <source>
        <dbReference type="EMBL" id="PAE89850.1"/>
    </source>
</evidence>
<evidence type="ECO:0000259" key="7">
    <source>
        <dbReference type="PROSITE" id="PS51372"/>
    </source>
</evidence>
<feature type="domain" description="PRD" evidence="7">
    <location>
        <begin position="316"/>
        <end position="420"/>
    </location>
</feature>
<dbReference type="InterPro" id="IPR050661">
    <property type="entry name" value="BglG_antiterminators"/>
</dbReference>
<evidence type="ECO:0000256" key="2">
    <source>
        <dbReference type="ARBA" id="ARBA00022737"/>
    </source>
</evidence>
<dbReference type="AlphaFoldDB" id="A0A268P3K9"/>
<dbReference type="Gene3D" id="1.10.1790.10">
    <property type="entry name" value="PRD domain"/>
    <property type="match status" value="2"/>
</dbReference>
<dbReference type="GO" id="GO:0006355">
    <property type="term" value="P:regulation of DNA-templated transcription"/>
    <property type="evidence" value="ECO:0007669"/>
    <property type="project" value="InterPro"/>
</dbReference>
<evidence type="ECO:0000313" key="9">
    <source>
        <dbReference type="Proteomes" id="UP000216207"/>
    </source>
</evidence>
<feature type="domain" description="PTS EIIB type-2" evidence="6">
    <location>
        <begin position="423"/>
        <end position="512"/>
    </location>
</feature>
<feature type="domain" description="PRD" evidence="7">
    <location>
        <begin position="206"/>
        <end position="311"/>
    </location>
</feature>
<keyword evidence="2" id="KW-0677">Repeat</keyword>
<evidence type="ECO:0000256" key="1">
    <source>
        <dbReference type="ARBA" id="ARBA00022679"/>
    </source>
</evidence>
<accession>A0A268P3K9</accession>
<dbReference type="Pfam" id="PF00874">
    <property type="entry name" value="PRD"/>
    <property type="match status" value="2"/>
</dbReference>
<dbReference type="PROSITE" id="PS51372">
    <property type="entry name" value="PRD_2"/>
    <property type="match status" value="2"/>
</dbReference>
<dbReference type="SUPFAM" id="SSF63520">
    <property type="entry name" value="PTS-regulatory domain, PRD"/>
    <property type="match status" value="2"/>
</dbReference>
<dbReference type="GO" id="GO:0009401">
    <property type="term" value="P:phosphoenolpyruvate-dependent sugar phosphotransferase system"/>
    <property type="evidence" value="ECO:0007669"/>
    <property type="project" value="InterPro"/>
</dbReference>
<name>A0A268P3K9_SHOCL</name>
<dbReference type="SUPFAM" id="SSF52794">
    <property type="entry name" value="PTS system IIB component-like"/>
    <property type="match status" value="1"/>
</dbReference>
<dbReference type="InterPro" id="IPR036095">
    <property type="entry name" value="PTS_EIIB-like_sf"/>
</dbReference>
<evidence type="ECO:0000259" key="6">
    <source>
        <dbReference type="PROSITE" id="PS51099"/>
    </source>
</evidence>
<evidence type="ECO:0000256" key="3">
    <source>
        <dbReference type="ARBA" id="ARBA00023015"/>
    </source>
</evidence>